<reference evidence="1" key="1">
    <citation type="submission" date="2024-04" db="EMBL/GenBank/DDBJ databases">
        <authorList>
            <consortium name="Molecular Ecology Group"/>
        </authorList>
    </citation>
    <scope>NUCLEOTIDE SEQUENCE</scope>
</reference>
<gene>
    <name evidence="1" type="ORF">LPLAT_LOCUS8287</name>
</gene>
<evidence type="ECO:0000313" key="2">
    <source>
        <dbReference type="Proteomes" id="UP001497644"/>
    </source>
</evidence>
<evidence type="ECO:0000313" key="1">
    <source>
        <dbReference type="EMBL" id="CAL1672483.1"/>
    </source>
</evidence>
<dbReference type="Proteomes" id="UP001497644">
    <property type="component" value="Unassembled WGS sequence"/>
</dbReference>
<proteinExistence type="predicted"/>
<name>A0AAV2MYV5_9HYME</name>
<comment type="caution">
    <text evidence="1">The sequence shown here is derived from an EMBL/GenBank/DDBJ whole genome shotgun (WGS) entry which is preliminary data.</text>
</comment>
<dbReference type="AlphaFoldDB" id="A0AAV2MYV5"/>
<protein>
    <submittedName>
        <fullName evidence="1">Uncharacterized protein</fullName>
    </submittedName>
</protein>
<dbReference type="EMBL" id="CAXIPU020000597">
    <property type="protein sequence ID" value="CAL1672483.1"/>
    <property type="molecule type" value="Genomic_DNA"/>
</dbReference>
<keyword evidence="2" id="KW-1185">Reference proteome</keyword>
<sequence>MSEEVEEEREGFYRQNGFSSEGIKQLREGDMDVCEIIRGREKERLGQWMEGKIRNSKYNIQYKEITTLGLPEYLRKKERKGSQKLIARWRCGNEEEKNKYWK</sequence>
<accession>A0AAV2MYV5</accession>
<organism evidence="1 2">
    <name type="scientific">Lasius platythorax</name>
    <dbReference type="NCBI Taxonomy" id="488582"/>
    <lineage>
        <taxon>Eukaryota</taxon>
        <taxon>Metazoa</taxon>
        <taxon>Ecdysozoa</taxon>
        <taxon>Arthropoda</taxon>
        <taxon>Hexapoda</taxon>
        <taxon>Insecta</taxon>
        <taxon>Pterygota</taxon>
        <taxon>Neoptera</taxon>
        <taxon>Endopterygota</taxon>
        <taxon>Hymenoptera</taxon>
        <taxon>Apocrita</taxon>
        <taxon>Aculeata</taxon>
        <taxon>Formicoidea</taxon>
        <taxon>Formicidae</taxon>
        <taxon>Formicinae</taxon>
        <taxon>Lasius</taxon>
        <taxon>Lasius</taxon>
    </lineage>
</organism>